<accession>A0ABU4LYP4</accession>
<protein>
    <submittedName>
        <fullName evidence="1">Uncharacterized protein</fullName>
    </submittedName>
</protein>
<dbReference type="Proteomes" id="UP001272987">
    <property type="component" value="Unassembled WGS sequence"/>
</dbReference>
<name>A0ABU4LYP4_9ACTN</name>
<evidence type="ECO:0000313" key="2">
    <source>
        <dbReference type="Proteomes" id="UP001272987"/>
    </source>
</evidence>
<evidence type="ECO:0000313" key="1">
    <source>
        <dbReference type="EMBL" id="MDX3020032.1"/>
    </source>
</evidence>
<reference evidence="1 2" key="1">
    <citation type="journal article" date="2023" name="Microb. Genom.">
        <title>Mesoterricola silvestris gen. nov., sp. nov., Mesoterricola sediminis sp. nov., Geothrix oryzae sp. nov., Geothrix edaphica sp. nov., Geothrix rubra sp. nov., and Geothrix limicola sp. nov., six novel members of Acidobacteriota isolated from soils.</title>
        <authorList>
            <person name="Weisberg A.J."/>
            <person name="Pearce E."/>
            <person name="Kramer C.G."/>
            <person name="Chang J.H."/>
            <person name="Clarke C.R."/>
        </authorList>
    </citation>
    <scope>NUCLEOTIDE SEQUENCE [LARGE SCALE GENOMIC DNA]</scope>
    <source>
        <strain evidence="1 2">NB05-1H</strain>
    </source>
</reference>
<sequence length="225" mass="25131">MTAAERAPAPDRAVPVELIDLAERAIRAGSPQVRLLHESLGYDFPAPIGWILGIAGPDWHHGEYFSLTHQIGCSIEETLAEAPAWLKHAPADAPVINELAELFRRAVQNGWGAVYEAKRQDAEMRNDSLRGLAEEHGRPVVQFPVWHELRCRATNWDYDEEARAAGAPVSTEVTLSANEGQKPDRIAFADGTRIERATARQMLAEPAPWSVPVAFFDEEHDRWQR</sequence>
<keyword evidence="2" id="KW-1185">Reference proteome</keyword>
<gene>
    <name evidence="1" type="ORF">PV666_19390</name>
</gene>
<dbReference type="EMBL" id="JARAWP010000011">
    <property type="protein sequence ID" value="MDX3020032.1"/>
    <property type="molecule type" value="Genomic_DNA"/>
</dbReference>
<proteinExistence type="predicted"/>
<dbReference type="RefSeq" id="WP_319166650.1">
    <property type="nucleotide sequence ID" value="NZ_JARAWP010000011.1"/>
</dbReference>
<comment type="caution">
    <text evidence="1">The sequence shown here is derived from an EMBL/GenBank/DDBJ whole genome shotgun (WGS) entry which is preliminary data.</text>
</comment>
<organism evidence="1 2">
    <name type="scientific">Streptomyces acidiscabies</name>
    <dbReference type="NCBI Taxonomy" id="42234"/>
    <lineage>
        <taxon>Bacteria</taxon>
        <taxon>Bacillati</taxon>
        <taxon>Actinomycetota</taxon>
        <taxon>Actinomycetes</taxon>
        <taxon>Kitasatosporales</taxon>
        <taxon>Streptomycetaceae</taxon>
        <taxon>Streptomyces</taxon>
    </lineage>
</organism>